<dbReference type="InParanoid" id="A0A0C3JH56"/>
<accession>A0A0C3JH56</accession>
<evidence type="ECO:0000313" key="1">
    <source>
        <dbReference type="EMBL" id="KIN96941.1"/>
    </source>
</evidence>
<organism evidence="1 2">
    <name type="scientific">Pisolithus tinctorius Marx 270</name>
    <dbReference type="NCBI Taxonomy" id="870435"/>
    <lineage>
        <taxon>Eukaryota</taxon>
        <taxon>Fungi</taxon>
        <taxon>Dikarya</taxon>
        <taxon>Basidiomycota</taxon>
        <taxon>Agaricomycotina</taxon>
        <taxon>Agaricomycetes</taxon>
        <taxon>Agaricomycetidae</taxon>
        <taxon>Boletales</taxon>
        <taxon>Sclerodermatineae</taxon>
        <taxon>Pisolithaceae</taxon>
        <taxon>Pisolithus</taxon>
    </lineage>
</organism>
<sequence length="61" mass="6551">MQTRPTRKTPHVDGPRVIHAPLYVAGVLKPRDLLSLLKKGKLEQANTSAGGPTLHCDPPTA</sequence>
<reference evidence="1 2" key="1">
    <citation type="submission" date="2014-04" db="EMBL/GenBank/DDBJ databases">
        <authorList>
            <consortium name="DOE Joint Genome Institute"/>
            <person name="Kuo A."/>
            <person name="Kohler A."/>
            <person name="Costa M.D."/>
            <person name="Nagy L.G."/>
            <person name="Floudas D."/>
            <person name="Copeland A."/>
            <person name="Barry K.W."/>
            <person name="Cichocki N."/>
            <person name="Veneault-Fourrey C."/>
            <person name="LaButti K."/>
            <person name="Lindquist E.A."/>
            <person name="Lipzen A."/>
            <person name="Lundell T."/>
            <person name="Morin E."/>
            <person name="Murat C."/>
            <person name="Sun H."/>
            <person name="Tunlid A."/>
            <person name="Henrissat B."/>
            <person name="Grigoriev I.V."/>
            <person name="Hibbett D.S."/>
            <person name="Martin F."/>
            <person name="Nordberg H.P."/>
            <person name="Cantor M.N."/>
            <person name="Hua S.X."/>
        </authorList>
    </citation>
    <scope>NUCLEOTIDE SEQUENCE [LARGE SCALE GENOMIC DNA]</scope>
    <source>
        <strain evidence="1 2">Marx 270</strain>
    </source>
</reference>
<dbReference type="Proteomes" id="UP000054217">
    <property type="component" value="Unassembled WGS sequence"/>
</dbReference>
<proteinExistence type="predicted"/>
<dbReference type="EMBL" id="KN832037">
    <property type="protein sequence ID" value="KIN96941.1"/>
    <property type="molecule type" value="Genomic_DNA"/>
</dbReference>
<dbReference type="AlphaFoldDB" id="A0A0C3JH56"/>
<evidence type="ECO:0000313" key="2">
    <source>
        <dbReference type="Proteomes" id="UP000054217"/>
    </source>
</evidence>
<protein>
    <submittedName>
        <fullName evidence="1">Uncharacterized protein</fullName>
    </submittedName>
</protein>
<gene>
    <name evidence="1" type="ORF">M404DRAFT_1006438</name>
</gene>
<dbReference type="HOGENOM" id="CLU_2923668_0_0_1"/>
<name>A0A0C3JH56_PISTI</name>
<reference evidence="2" key="2">
    <citation type="submission" date="2015-01" db="EMBL/GenBank/DDBJ databases">
        <title>Evolutionary Origins and Diversification of the Mycorrhizal Mutualists.</title>
        <authorList>
            <consortium name="DOE Joint Genome Institute"/>
            <consortium name="Mycorrhizal Genomics Consortium"/>
            <person name="Kohler A."/>
            <person name="Kuo A."/>
            <person name="Nagy L.G."/>
            <person name="Floudas D."/>
            <person name="Copeland A."/>
            <person name="Barry K.W."/>
            <person name="Cichocki N."/>
            <person name="Veneault-Fourrey C."/>
            <person name="LaButti K."/>
            <person name="Lindquist E.A."/>
            <person name="Lipzen A."/>
            <person name="Lundell T."/>
            <person name="Morin E."/>
            <person name="Murat C."/>
            <person name="Riley R."/>
            <person name="Ohm R."/>
            <person name="Sun H."/>
            <person name="Tunlid A."/>
            <person name="Henrissat B."/>
            <person name="Grigoriev I.V."/>
            <person name="Hibbett D.S."/>
            <person name="Martin F."/>
        </authorList>
    </citation>
    <scope>NUCLEOTIDE SEQUENCE [LARGE SCALE GENOMIC DNA]</scope>
    <source>
        <strain evidence="2">Marx 270</strain>
    </source>
</reference>
<keyword evidence="2" id="KW-1185">Reference proteome</keyword>